<accession>A0A6C0LWR5</accession>
<evidence type="ECO:0000256" key="1">
    <source>
        <dbReference type="SAM" id="MobiDB-lite"/>
    </source>
</evidence>
<reference evidence="2" key="1">
    <citation type="journal article" date="2020" name="Nature">
        <title>Giant virus diversity and host interactions through global metagenomics.</title>
        <authorList>
            <person name="Schulz F."/>
            <person name="Roux S."/>
            <person name="Paez-Espino D."/>
            <person name="Jungbluth S."/>
            <person name="Walsh D.A."/>
            <person name="Denef V.J."/>
            <person name="McMahon K.D."/>
            <person name="Konstantinidis K.T."/>
            <person name="Eloe-Fadrosh E.A."/>
            <person name="Kyrpides N.C."/>
            <person name="Woyke T."/>
        </authorList>
    </citation>
    <scope>NUCLEOTIDE SEQUENCE</scope>
    <source>
        <strain evidence="2">GVMAG-S-1017745-26</strain>
    </source>
</reference>
<name>A0A6C0LWR5_9ZZZZ</name>
<feature type="compositionally biased region" description="Basic residues" evidence="1">
    <location>
        <begin position="59"/>
        <end position="96"/>
    </location>
</feature>
<dbReference type="AlphaFoldDB" id="A0A6C0LWR5"/>
<sequence length="96" mass="11671">MVKKKRIQRGGDLRDGYRFNDPKQLTLSTDIKIGTMKVPVKTRNCTELQHITHGGYGNLKRRLSKRRVKRTTKKRKKRRRKSRKKKSTKKRRRRRR</sequence>
<feature type="region of interest" description="Disordered" evidence="1">
    <location>
        <begin position="55"/>
        <end position="96"/>
    </location>
</feature>
<dbReference type="EMBL" id="MN740586">
    <property type="protein sequence ID" value="QHU35296.1"/>
    <property type="molecule type" value="Genomic_DNA"/>
</dbReference>
<evidence type="ECO:0000313" key="2">
    <source>
        <dbReference type="EMBL" id="QHU35296.1"/>
    </source>
</evidence>
<proteinExistence type="predicted"/>
<organism evidence="2">
    <name type="scientific">viral metagenome</name>
    <dbReference type="NCBI Taxonomy" id="1070528"/>
    <lineage>
        <taxon>unclassified sequences</taxon>
        <taxon>metagenomes</taxon>
        <taxon>organismal metagenomes</taxon>
    </lineage>
</organism>
<protein>
    <submittedName>
        <fullName evidence="2">Uncharacterized protein</fullName>
    </submittedName>
</protein>